<feature type="region of interest" description="Disordered" evidence="11">
    <location>
        <begin position="948"/>
        <end position="981"/>
    </location>
</feature>
<dbReference type="PROSITE" id="PS51194">
    <property type="entry name" value="HELICASE_CTER"/>
    <property type="match status" value="1"/>
</dbReference>
<evidence type="ECO:0000256" key="2">
    <source>
        <dbReference type="ARBA" id="ARBA00005446"/>
    </source>
</evidence>
<dbReference type="FunFam" id="3.40.50.300:FF:003431">
    <property type="entry name" value="ATP-dependent DNA helicase"/>
    <property type="match status" value="1"/>
</dbReference>
<dbReference type="Gene3D" id="1.10.10.10">
    <property type="entry name" value="Winged helix-like DNA-binding domain superfamily/Winged helix DNA-binding domain"/>
    <property type="match status" value="1"/>
</dbReference>
<comment type="catalytic activity">
    <reaction evidence="9">
        <text>Couples ATP hydrolysis with the unwinding of duplex DNA by translocating in the 3'-5' direction.</text>
        <dbReference type="EC" id="5.6.2.4"/>
    </reaction>
</comment>
<dbReference type="SMART" id="SM00341">
    <property type="entry name" value="HRDC"/>
    <property type="match status" value="1"/>
</dbReference>
<dbReference type="Gene3D" id="3.40.50.300">
    <property type="entry name" value="P-loop containing nucleotide triphosphate hydrolases"/>
    <property type="match status" value="2"/>
</dbReference>
<keyword evidence="4" id="KW-0378">Hydrolase</keyword>
<sequence>MHPLACSTQKVTPNDEDYDSFDDFVPTQKQEEDDEIESSSSSEAVSSDDSDFEPTNDETQPTQIFHPERQMRSSKEKDVAECSENKTIKKYFTRNNQGKTVELDEDEFVTEKKPLQSTIQVTDVQKSEWSKMLEAPPEALECLRINYGHRQFRDKQWDVIRNVLSGNDQFVLMSTGYGKSVCYQLPSLLLNSMTIVISPLISLMNDQVTTLVTKGIEAIKLDGDSKLTDWGEVMENCRDIRFLYMSPEMATSQKGLELMTNCKDYISLIAIDEAHCVSQWGHDFRSSYRYLSSIRNRTDLCHIPVIALTATATLRVRQDIIENLKLRNAKVTTTSFDRKNLYISVKSAKDVCSDLEPLLQLDDSKGKHFGGPTIIYCQTKQNVEDINMTLRRLGVKCSSYHAGLTKNQREKAHQEFIRDKITTIVATVAFGMGIDKPDVRNVIHYGCPKDIESYYQEMGRAGRDGGPSVCRVFWAPKDMALNKHHLRNAKVSDEVAEHLITMLKQLELVLTTSNCRRFQLLKHFDPSTVKPIQPQSDCCDRCTELLNGNTETASTSNLNVAEEARLMFTVIQDLGFDGKTGIGKVIDFLRGNAKEEWRVKTFTHKSYFGKGKELSEKWWKALGASLRLAGYLDEVKSFQMRFGSCISLSTEAKKWLMSNSKELKIEANPMLLQGKFGTPKRNVAASASSSKYVKLGEDEQRILGNEKKRNYISGMEHEKLSKMSTQEKQIEDPEKIRLLRKCLDDLRMEMATMHEVAPFQIVSNTVLDAFANLRPDSVSKLDVIDGMSTSQKSRYGLRFINCVVEFANENGMVLNVNLNETIPEDITQKMDTELTEAIGRVYRMHIMNRLDAKDIATARGISEGTVCNYLTTCVEKGFPVFLDKLKINRKMIAVVLSTARQNLNSNIVRLAPWMEALPKDFIDYNRLRIIKAILVYEYGIENENIEKEEEVENNRMEKRKHDDISKNTVGRSKPNAKKFKL</sequence>
<feature type="compositionally biased region" description="Acidic residues" evidence="11">
    <location>
        <begin position="46"/>
        <end position="56"/>
    </location>
</feature>
<dbReference type="Pfam" id="PF00271">
    <property type="entry name" value="Helicase_C"/>
    <property type="match status" value="1"/>
</dbReference>
<dbReference type="EC" id="5.6.2.4" evidence="10"/>
<dbReference type="AlphaFoldDB" id="A0A9P1IAC4"/>
<evidence type="ECO:0000256" key="5">
    <source>
        <dbReference type="ARBA" id="ARBA00022806"/>
    </source>
</evidence>
<dbReference type="GO" id="GO:0009378">
    <property type="term" value="F:four-way junction helicase activity"/>
    <property type="evidence" value="ECO:0007669"/>
    <property type="project" value="TreeGrafter"/>
</dbReference>
<evidence type="ECO:0000256" key="4">
    <source>
        <dbReference type="ARBA" id="ARBA00022801"/>
    </source>
</evidence>
<dbReference type="PROSITE" id="PS50967">
    <property type="entry name" value="HRDC"/>
    <property type="match status" value="1"/>
</dbReference>
<protein>
    <recommendedName>
        <fullName evidence="10">DNA 3'-5' helicase</fullName>
        <ecNumber evidence="10">5.6.2.4</ecNumber>
    </recommendedName>
</protein>
<dbReference type="InterPro" id="IPR011545">
    <property type="entry name" value="DEAD/DEAH_box_helicase_dom"/>
</dbReference>
<comment type="similarity">
    <text evidence="2">Belongs to the helicase family. RecQ subfamily.</text>
</comment>
<dbReference type="SMART" id="SM00956">
    <property type="entry name" value="RQC"/>
    <property type="match status" value="1"/>
</dbReference>
<dbReference type="Pfam" id="PF14493">
    <property type="entry name" value="HTH_40"/>
    <property type="match status" value="1"/>
</dbReference>
<feature type="region of interest" description="Disordered" evidence="11">
    <location>
        <begin position="1"/>
        <end position="80"/>
    </location>
</feature>
<evidence type="ECO:0000256" key="10">
    <source>
        <dbReference type="ARBA" id="ARBA00034808"/>
    </source>
</evidence>
<dbReference type="GO" id="GO:0000724">
    <property type="term" value="P:double-strand break repair via homologous recombination"/>
    <property type="evidence" value="ECO:0007669"/>
    <property type="project" value="TreeGrafter"/>
</dbReference>
<name>A0A9P1IAC4_9PELO</name>
<dbReference type="InterPro" id="IPR029491">
    <property type="entry name" value="Helicase_HTH"/>
</dbReference>
<dbReference type="SMART" id="SM00487">
    <property type="entry name" value="DEXDc"/>
    <property type="match status" value="1"/>
</dbReference>
<accession>A0A9P1IAC4</accession>
<feature type="compositionally biased region" description="Basic and acidic residues" evidence="11">
    <location>
        <begin position="66"/>
        <end position="80"/>
    </location>
</feature>
<feature type="compositionally biased region" description="Polar residues" evidence="11">
    <location>
        <begin position="1"/>
        <end position="12"/>
    </location>
</feature>
<dbReference type="FunFam" id="3.40.50.300:FF:001389">
    <property type="entry name" value="ATP-dependent DNA helicase RecQ"/>
    <property type="match status" value="1"/>
</dbReference>
<dbReference type="PANTHER" id="PTHR13710:SF120">
    <property type="entry name" value="BIFUNCTIONAL 3'-5' EXONUCLEASE_ATP-DEPENDENT HELICASE WRN"/>
    <property type="match status" value="1"/>
</dbReference>
<dbReference type="InterPro" id="IPR002121">
    <property type="entry name" value="HRDC_dom"/>
</dbReference>
<dbReference type="GO" id="GO:0005737">
    <property type="term" value="C:cytoplasm"/>
    <property type="evidence" value="ECO:0007669"/>
    <property type="project" value="TreeGrafter"/>
</dbReference>
<dbReference type="CDD" id="cd18794">
    <property type="entry name" value="SF2_C_RecQ"/>
    <property type="match status" value="1"/>
</dbReference>
<dbReference type="InterPro" id="IPR018982">
    <property type="entry name" value="RQC_domain"/>
</dbReference>
<evidence type="ECO:0000256" key="11">
    <source>
        <dbReference type="SAM" id="MobiDB-lite"/>
    </source>
</evidence>
<comment type="cofactor">
    <cofactor evidence="1">
        <name>Zn(2+)</name>
        <dbReference type="ChEBI" id="CHEBI:29105"/>
    </cofactor>
</comment>
<dbReference type="InterPro" id="IPR010997">
    <property type="entry name" value="HRDC-like_sf"/>
</dbReference>
<keyword evidence="7" id="KW-0238">DNA-binding</keyword>
<feature type="domain" description="HRDC" evidence="12">
    <location>
        <begin position="733"/>
        <end position="813"/>
    </location>
</feature>
<dbReference type="SUPFAM" id="SSF46785">
    <property type="entry name" value="Winged helix' DNA-binding domain"/>
    <property type="match status" value="1"/>
</dbReference>
<feature type="domain" description="Helicase C-terminal" evidence="14">
    <location>
        <begin position="354"/>
        <end position="507"/>
    </location>
</feature>
<dbReference type="GO" id="GO:0043138">
    <property type="term" value="F:3'-5' DNA helicase activity"/>
    <property type="evidence" value="ECO:0007669"/>
    <property type="project" value="UniProtKB-EC"/>
</dbReference>
<dbReference type="GO" id="GO:0006260">
    <property type="term" value="P:DNA replication"/>
    <property type="evidence" value="ECO:0007669"/>
    <property type="project" value="InterPro"/>
</dbReference>
<dbReference type="Pfam" id="PF00570">
    <property type="entry name" value="HRDC"/>
    <property type="match status" value="1"/>
</dbReference>
<evidence type="ECO:0000259" key="14">
    <source>
        <dbReference type="PROSITE" id="PS51194"/>
    </source>
</evidence>
<dbReference type="Pfam" id="PF00270">
    <property type="entry name" value="DEAD"/>
    <property type="match status" value="1"/>
</dbReference>
<evidence type="ECO:0000256" key="8">
    <source>
        <dbReference type="ARBA" id="ARBA00023235"/>
    </source>
</evidence>
<dbReference type="SMART" id="SM00490">
    <property type="entry name" value="HELICc"/>
    <property type="match status" value="1"/>
</dbReference>
<dbReference type="Pfam" id="PF09382">
    <property type="entry name" value="RQC"/>
    <property type="match status" value="1"/>
</dbReference>
<keyword evidence="8" id="KW-0413">Isomerase</keyword>
<dbReference type="InterPro" id="IPR036388">
    <property type="entry name" value="WH-like_DNA-bd_sf"/>
</dbReference>
<dbReference type="InterPro" id="IPR027417">
    <property type="entry name" value="P-loop_NTPase"/>
</dbReference>
<dbReference type="GO" id="GO:0016787">
    <property type="term" value="F:hydrolase activity"/>
    <property type="evidence" value="ECO:0007669"/>
    <property type="project" value="UniProtKB-KW"/>
</dbReference>
<gene>
    <name evidence="15" type="ORF">CAMP_LOCUS4062</name>
</gene>
<dbReference type="SUPFAM" id="SSF52540">
    <property type="entry name" value="P-loop containing nucleoside triphosphate hydrolases"/>
    <property type="match status" value="1"/>
</dbReference>
<dbReference type="OrthoDB" id="10013439at2759"/>
<feature type="domain" description="Helicase ATP-binding" evidence="13">
    <location>
        <begin position="160"/>
        <end position="330"/>
    </location>
</feature>
<comment type="caution">
    <text evidence="15">The sequence shown here is derived from an EMBL/GenBank/DDBJ whole genome shotgun (WGS) entry which is preliminary data.</text>
</comment>
<organism evidence="15 16">
    <name type="scientific">Caenorhabditis angaria</name>
    <dbReference type="NCBI Taxonomy" id="860376"/>
    <lineage>
        <taxon>Eukaryota</taxon>
        <taxon>Metazoa</taxon>
        <taxon>Ecdysozoa</taxon>
        <taxon>Nematoda</taxon>
        <taxon>Chromadorea</taxon>
        <taxon>Rhabditida</taxon>
        <taxon>Rhabditina</taxon>
        <taxon>Rhabditomorpha</taxon>
        <taxon>Rhabditoidea</taxon>
        <taxon>Rhabditidae</taxon>
        <taxon>Peloderinae</taxon>
        <taxon>Caenorhabditis</taxon>
    </lineage>
</organism>
<dbReference type="InterPro" id="IPR001650">
    <property type="entry name" value="Helicase_C-like"/>
</dbReference>
<reference evidence="15" key="1">
    <citation type="submission" date="2022-11" db="EMBL/GenBank/DDBJ databases">
        <authorList>
            <person name="Kikuchi T."/>
        </authorList>
    </citation>
    <scope>NUCLEOTIDE SEQUENCE</scope>
    <source>
        <strain evidence="15">PS1010</strain>
    </source>
</reference>
<keyword evidence="16" id="KW-1185">Reference proteome</keyword>
<dbReference type="SUPFAM" id="SSF47819">
    <property type="entry name" value="HRDC-like"/>
    <property type="match status" value="1"/>
</dbReference>
<dbReference type="GO" id="GO:0000723">
    <property type="term" value="P:telomere maintenance"/>
    <property type="evidence" value="ECO:0007669"/>
    <property type="project" value="TreeGrafter"/>
</dbReference>
<dbReference type="GO" id="GO:0003677">
    <property type="term" value="F:DNA binding"/>
    <property type="evidence" value="ECO:0007669"/>
    <property type="project" value="UniProtKB-KW"/>
</dbReference>
<dbReference type="GO" id="GO:0005694">
    <property type="term" value="C:chromosome"/>
    <property type="evidence" value="ECO:0007669"/>
    <property type="project" value="TreeGrafter"/>
</dbReference>
<evidence type="ECO:0000256" key="7">
    <source>
        <dbReference type="ARBA" id="ARBA00023125"/>
    </source>
</evidence>
<dbReference type="Proteomes" id="UP001152747">
    <property type="component" value="Unassembled WGS sequence"/>
</dbReference>
<dbReference type="NCBIfam" id="TIGR00614">
    <property type="entry name" value="recQ_fam"/>
    <property type="match status" value="1"/>
</dbReference>
<keyword evidence="3" id="KW-0547">Nucleotide-binding</keyword>
<keyword evidence="6" id="KW-0067">ATP-binding</keyword>
<dbReference type="PROSITE" id="PS51192">
    <property type="entry name" value="HELICASE_ATP_BIND_1"/>
    <property type="match status" value="1"/>
</dbReference>
<dbReference type="InterPro" id="IPR004589">
    <property type="entry name" value="DNA_helicase_ATP-dep_RecQ"/>
</dbReference>
<evidence type="ECO:0000256" key="9">
    <source>
        <dbReference type="ARBA" id="ARBA00034617"/>
    </source>
</evidence>
<dbReference type="InterPro" id="IPR036390">
    <property type="entry name" value="WH_DNA-bd_sf"/>
</dbReference>
<dbReference type="EMBL" id="CANHGI010000002">
    <property type="protein sequence ID" value="CAI5441425.1"/>
    <property type="molecule type" value="Genomic_DNA"/>
</dbReference>
<dbReference type="PANTHER" id="PTHR13710">
    <property type="entry name" value="DNA HELICASE RECQ FAMILY MEMBER"/>
    <property type="match status" value="1"/>
</dbReference>
<evidence type="ECO:0000259" key="13">
    <source>
        <dbReference type="PROSITE" id="PS51192"/>
    </source>
</evidence>
<dbReference type="InterPro" id="IPR014001">
    <property type="entry name" value="Helicase_ATP-bd"/>
</dbReference>
<evidence type="ECO:0000256" key="3">
    <source>
        <dbReference type="ARBA" id="ARBA00022741"/>
    </source>
</evidence>
<dbReference type="GO" id="GO:0005524">
    <property type="term" value="F:ATP binding"/>
    <property type="evidence" value="ECO:0007669"/>
    <property type="project" value="UniProtKB-KW"/>
</dbReference>
<dbReference type="GO" id="GO:0005654">
    <property type="term" value="C:nucleoplasm"/>
    <property type="evidence" value="ECO:0007669"/>
    <property type="project" value="TreeGrafter"/>
</dbReference>
<feature type="compositionally biased region" description="Basic and acidic residues" evidence="11">
    <location>
        <begin position="952"/>
        <end position="965"/>
    </location>
</feature>
<proteinExistence type="inferred from homology"/>
<evidence type="ECO:0000256" key="1">
    <source>
        <dbReference type="ARBA" id="ARBA00001947"/>
    </source>
</evidence>
<evidence type="ECO:0000313" key="16">
    <source>
        <dbReference type="Proteomes" id="UP001152747"/>
    </source>
</evidence>
<keyword evidence="5" id="KW-0347">Helicase</keyword>
<dbReference type="InterPro" id="IPR044876">
    <property type="entry name" value="HRDC_dom_sf"/>
</dbReference>
<evidence type="ECO:0000313" key="15">
    <source>
        <dbReference type="EMBL" id="CAI5441425.1"/>
    </source>
</evidence>
<dbReference type="Gene3D" id="1.10.150.80">
    <property type="entry name" value="HRDC domain"/>
    <property type="match status" value="1"/>
</dbReference>
<evidence type="ECO:0000259" key="12">
    <source>
        <dbReference type="PROSITE" id="PS50967"/>
    </source>
</evidence>
<evidence type="ECO:0000256" key="6">
    <source>
        <dbReference type="ARBA" id="ARBA00022840"/>
    </source>
</evidence>